<keyword evidence="2" id="KW-1185">Reference proteome</keyword>
<protein>
    <submittedName>
        <fullName evidence="1">Uncharacterized protein</fullName>
    </submittedName>
</protein>
<evidence type="ECO:0000313" key="2">
    <source>
        <dbReference type="Proteomes" id="UP000324222"/>
    </source>
</evidence>
<dbReference type="AlphaFoldDB" id="A0A5B7GFB9"/>
<accession>A0A5B7GFB9</accession>
<reference evidence="1 2" key="1">
    <citation type="submission" date="2019-05" db="EMBL/GenBank/DDBJ databases">
        <title>Another draft genome of Portunus trituberculatus and its Hox gene families provides insights of decapod evolution.</title>
        <authorList>
            <person name="Jeong J.-H."/>
            <person name="Song I."/>
            <person name="Kim S."/>
            <person name="Choi T."/>
            <person name="Kim D."/>
            <person name="Ryu S."/>
            <person name="Kim W."/>
        </authorList>
    </citation>
    <scope>NUCLEOTIDE SEQUENCE [LARGE SCALE GENOMIC DNA]</scope>
    <source>
        <tissue evidence="1">Muscle</tissue>
    </source>
</reference>
<gene>
    <name evidence="1" type="ORF">E2C01_049946</name>
</gene>
<organism evidence="1 2">
    <name type="scientific">Portunus trituberculatus</name>
    <name type="common">Swimming crab</name>
    <name type="synonym">Neptunus trituberculatus</name>
    <dbReference type="NCBI Taxonomy" id="210409"/>
    <lineage>
        <taxon>Eukaryota</taxon>
        <taxon>Metazoa</taxon>
        <taxon>Ecdysozoa</taxon>
        <taxon>Arthropoda</taxon>
        <taxon>Crustacea</taxon>
        <taxon>Multicrustacea</taxon>
        <taxon>Malacostraca</taxon>
        <taxon>Eumalacostraca</taxon>
        <taxon>Eucarida</taxon>
        <taxon>Decapoda</taxon>
        <taxon>Pleocyemata</taxon>
        <taxon>Brachyura</taxon>
        <taxon>Eubrachyura</taxon>
        <taxon>Portunoidea</taxon>
        <taxon>Portunidae</taxon>
        <taxon>Portuninae</taxon>
        <taxon>Portunus</taxon>
    </lineage>
</organism>
<dbReference type="Proteomes" id="UP000324222">
    <property type="component" value="Unassembled WGS sequence"/>
</dbReference>
<proteinExistence type="predicted"/>
<evidence type="ECO:0000313" key="1">
    <source>
        <dbReference type="EMBL" id="MPC55997.1"/>
    </source>
</evidence>
<name>A0A5B7GFB9_PORTR</name>
<dbReference type="EMBL" id="VSRR010013610">
    <property type="protein sequence ID" value="MPC55997.1"/>
    <property type="molecule type" value="Genomic_DNA"/>
</dbReference>
<sequence>MTFYSPTLSFLYKCISCDPWCPTLCTGLQQLTNIPQSRDTLIEATSGQPSALLPPDTQCRHHNATRLEKIGEISVESLKFTNSLVFNCSGRPELTYG</sequence>
<comment type="caution">
    <text evidence="1">The sequence shown here is derived from an EMBL/GenBank/DDBJ whole genome shotgun (WGS) entry which is preliminary data.</text>
</comment>